<reference evidence="16" key="1">
    <citation type="submission" date="2021-02" db="EMBL/GenBank/DDBJ databases">
        <title>Phycicoccus sp. MQZ13P-5T, whole genome shotgun sequence.</title>
        <authorList>
            <person name="Tuo L."/>
        </authorList>
    </citation>
    <scope>NUCLEOTIDE SEQUENCE</scope>
    <source>
        <strain evidence="16">MQZ13P-5</strain>
    </source>
</reference>
<dbReference type="InterPro" id="IPR012778">
    <property type="entry name" value="Pept_M1_aminopeptidase"/>
</dbReference>
<dbReference type="Gene3D" id="1.10.390.10">
    <property type="entry name" value="Neutral Protease Domain 2"/>
    <property type="match status" value="1"/>
</dbReference>
<dbReference type="EC" id="3.4.11.2" evidence="4"/>
<feature type="domain" description="Peptidase M1 membrane alanine aminopeptidase" evidence="14">
    <location>
        <begin position="223"/>
        <end position="436"/>
    </location>
</feature>
<evidence type="ECO:0000256" key="2">
    <source>
        <dbReference type="ARBA" id="ARBA00001947"/>
    </source>
</evidence>
<dbReference type="SUPFAM" id="SSF63737">
    <property type="entry name" value="Leukotriene A4 hydrolase N-terminal domain"/>
    <property type="match status" value="1"/>
</dbReference>
<protein>
    <recommendedName>
        <fullName evidence="5">Aminopeptidase N</fullName>
        <ecNumber evidence="4">3.4.11.2</ecNumber>
    </recommendedName>
    <alternativeName>
        <fullName evidence="12">Alanine aminopeptidase</fullName>
    </alternativeName>
    <alternativeName>
        <fullName evidence="13">Lysyl aminopeptidase</fullName>
    </alternativeName>
</protein>
<dbReference type="GO" id="GO:0016285">
    <property type="term" value="F:alanyl aminopeptidase activity"/>
    <property type="evidence" value="ECO:0007669"/>
    <property type="project" value="UniProtKB-EC"/>
</dbReference>
<evidence type="ECO:0000256" key="4">
    <source>
        <dbReference type="ARBA" id="ARBA00012564"/>
    </source>
</evidence>
<evidence type="ECO:0000256" key="8">
    <source>
        <dbReference type="ARBA" id="ARBA00022723"/>
    </source>
</evidence>
<keyword evidence="10" id="KW-0862">Zinc</keyword>
<keyword evidence="7" id="KW-0645">Protease</keyword>
<dbReference type="InterPro" id="IPR042097">
    <property type="entry name" value="Aminopeptidase_N-like_N_sf"/>
</dbReference>
<evidence type="ECO:0000259" key="14">
    <source>
        <dbReference type="Pfam" id="PF01433"/>
    </source>
</evidence>
<gene>
    <name evidence="16" type="primary">pepN</name>
    <name evidence="16" type="ORF">JQN70_05560</name>
</gene>
<dbReference type="Proteomes" id="UP001430172">
    <property type="component" value="Unassembled WGS sequence"/>
</dbReference>
<dbReference type="Pfam" id="PF11838">
    <property type="entry name" value="ERAP1_C"/>
    <property type="match status" value="1"/>
</dbReference>
<proteinExistence type="inferred from homology"/>
<keyword evidence="8" id="KW-0479">Metal-binding</keyword>
<dbReference type="PANTHER" id="PTHR11533">
    <property type="entry name" value="PROTEASE M1 ZINC METALLOPROTEASE"/>
    <property type="match status" value="1"/>
</dbReference>
<evidence type="ECO:0000256" key="1">
    <source>
        <dbReference type="ARBA" id="ARBA00000098"/>
    </source>
</evidence>
<keyword evidence="6 16" id="KW-0031">Aminopeptidase</keyword>
<evidence type="ECO:0000313" key="16">
    <source>
        <dbReference type="EMBL" id="MBM6399843.1"/>
    </source>
</evidence>
<accession>A0ABS2CIY5</accession>
<evidence type="ECO:0000256" key="5">
    <source>
        <dbReference type="ARBA" id="ARBA00015611"/>
    </source>
</evidence>
<dbReference type="PANTHER" id="PTHR11533:SF174">
    <property type="entry name" value="PUROMYCIN-SENSITIVE AMINOPEPTIDASE-RELATED"/>
    <property type="match status" value="1"/>
</dbReference>
<evidence type="ECO:0000256" key="10">
    <source>
        <dbReference type="ARBA" id="ARBA00022833"/>
    </source>
</evidence>
<comment type="similarity">
    <text evidence="3">Belongs to the peptidase M1 family.</text>
</comment>
<evidence type="ECO:0000256" key="6">
    <source>
        <dbReference type="ARBA" id="ARBA00022438"/>
    </source>
</evidence>
<dbReference type="InterPro" id="IPR027268">
    <property type="entry name" value="Peptidase_M4/M1_CTD_sf"/>
</dbReference>
<name>A0ABS2CIY5_9MICO</name>
<comment type="caution">
    <text evidence="16">The sequence shown here is derived from an EMBL/GenBank/DDBJ whole genome shotgun (WGS) entry which is preliminary data.</text>
</comment>
<evidence type="ECO:0000256" key="12">
    <source>
        <dbReference type="ARBA" id="ARBA00029811"/>
    </source>
</evidence>
<keyword evidence="9 16" id="KW-0378">Hydrolase</keyword>
<keyword evidence="17" id="KW-1185">Reference proteome</keyword>
<dbReference type="CDD" id="cd09602">
    <property type="entry name" value="M1_APN"/>
    <property type="match status" value="1"/>
</dbReference>
<dbReference type="PRINTS" id="PR00756">
    <property type="entry name" value="ALADIPTASE"/>
</dbReference>
<dbReference type="EMBL" id="JAFDVD010000007">
    <property type="protein sequence ID" value="MBM6399843.1"/>
    <property type="molecule type" value="Genomic_DNA"/>
</dbReference>
<evidence type="ECO:0000256" key="3">
    <source>
        <dbReference type="ARBA" id="ARBA00010136"/>
    </source>
</evidence>
<dbReference type="RefSeq" id="WP_204130339.1">
    <property type="nucleotide sequence ID" value="NZ_JAFDVD010000007.1"/>
</dbReference>
<comment type="catalytic activity">
    <reaction evidence="1">
        <text>Release of an N-terminal amino acid, Xaa-|-Yaa- from a peptide, amide or arylamide. Xaa is preferably Ala, but may be most amino acids including Pro (slow action). When a terminal hydrophobic residue is followed by a prolyl residue, the two may be released as an intact Xaa-Pro dipeptide.</text>
        <dbReference type="EC" id="3.4.11.2"/>
    </reaction>
</comment>
<evidence type="ECO:0000256" key="9">
    <source>
        <dbReference type="ARBA" id="ARBA00022801"/>
    </source>
</evidence>
<organism evidence="16 17">
    <name type="scientific">Phycicoccus sonneratiae</name>
    <dbReference type="NCBI Taxonomy" id="2807628"/>
    <lineage>
        <taxon>Bacteria</taxon>
        <taxon>Bacillati</taxon>
        <taxon>Actinomycetota</taxon>
        <taxon>Actinomycetes</taxon>
        <taxon>Micrococcales</taxon>
        <taxon>Intrasporangiaceae</taxon>
        <taxon>Phycicoccus</taxon>
    </lineage>
</organism>
<feature type="domain" description="ERAP1-like C-terminal" evidence="15">
    <location>
        <begin position="505"/>
        <end position="810"/>
    </location>
</feature>
<dbReference type="SUPFAM" id="SSF55486">
    <property type="entry name" value="Metalloproteases ('zincins'), catalytic domain"/>
    <property type="match status" value="1"/>
</dbReference>
<dbReference type="Pfam" id="PF01433">
    <property type="entry name" value="Peptidase_M1"/>
    <property type="match status" value="1"/>
</dbReference>
<dbReference type="InterPro" id="IPR001930">
    <property type="entry name" value="Peptidase_M1"/>
</dbReference>
<evidence type="ECO:0000256" key="7">
    <source>
        <dbReference type="ARBA" id="ARBA00022670"/>
    </source>
</evidence>
<comment type="cofactor">
    <cofactor evidence="2">
        <name>Zn(2+)</name>
        <dbReference type="ChEBI" id="CHEBI:29105"/>
    </cofactor>
</comment>
<dbReference type="InterPro" id="IPR050344">
    <property type="entry name" value="Peptidase_M1_aminopeptidases"/>
</dbReference>
<evidence type="ECO:0000313" key="17">
    <source>
        <dbReference type="Proteomes" id="UP001430172"/>
    </source>
</evidence>
<dbReference type="InterPro" id="IPR024571">
    <property type="entry name" value="ERAP1-like_C_dom"/>
</dbReference>
<evidence type="ECO:0000259" key="15">
    <source>
        <dbReference type="Pfam" id="PF11838"/>
    </source>
</evidence>
<evidence type="ECO:0000256" key="13">
    <source>
        <dbReference type="ARBA" id="ARBA00031533"/>
    </source>
</evidence>
<keyword evidence="11" id="KW-0482">Metalloprotease</keyword>
<sequence>MPSLTRDEAVARAALLTVTAMDVDLDLDRGAEHFGSRTSIRFTCREPGASSFADVRPVALHAATLNGRVLGPDDLVDGRLALADLEADNVLEVEATMAFGHDGQGLHRSTDPADDEDYVYGHLFLDAAPRVFACFDQPDLKAPYTVAVDVPAHWSVVGNGAAHQVSSGRWRLATTRPLATYFVTVCAGPWVSVTAEHDGIPLGVHARRSLEAPLREQAEQMLATTRACFDGYHRLFGIRYPFGEYHQVFVPEFNAGAMENPGCVTFRDTYVFRGAATPDQLLERDNTIAHEMAHMWFGDLVTMRWWDDLWLNESFAEYMAYRTSAEVLGAPEAWVEFGMVRKLWGYAAERSPSTHPVAGSPAPDALSALQNFDGISYAKGASVLRQLIAHIGDDAFVAGVRDHLGAHAFGNGELAEFLDAMSRAAGRDLDGWAQAWLRTAGADRLALDSDGVLTRSTPAAQPASRPHTLDVAAFVGDDEVLRHRVVLDGDQVDVPGVDGLPADALVVPNAADLTWAEVALDPRTTEALVGNLADVPDPMARAVVWTSLLGGMAGAEVDPRLVLDVVEAAWPREDDASVLSRVSLVVTSSVVPLFLRAEEREEALERVAAAADVLADRAASDGGPAADALALVAARVWARSGSDLDRLHRWAAGHDLPASLGGDDDFRWLVLRRLSALDALDDAALGAAEAADRSLAGRLAALGVRAVRPTAAAKQWAWDRLHDDPDLSNYAALELARGFWAAPDPALVRPYVGRVGDLLAHLDTRMGEDALSRVAVALHPKGVVEPASLEASTAMLGRDDLSPGVRRALLDEDHVLREALASHARFA</sequence>
<dbReference type="Gene3D" id="2.60.40.1730">
    <property type="entry name" value="tricorn interacting facor f3 domain"/>
    <property type="match status" value="1"/>
</dbReference>
<dbReference type="InterPro" id="IPR014782">
    <property type="entry name" value="Peptidase_M1_dom"/>
</dbReference>
<dbReference type="NCBIfam" id="TIGR02412">
    <property type="entry name" value="pepN_strep_liv"/>
    <property type="match status" value="1"/>
</dbReference>
<evidence type="ECO:0000256" key="11">
    <source>
        <dbReference type="ARBA" id="ARBA00023049"/>
    </source>
</evidence>